<gene>
    <name evidence="1" type="ORF">V6255_06470</name>
</gene>
<dbReference type="EMBL" id="JBAKBA010000011">
    <property type="protein sequence ID" value="MEL0658785.1"/>
    <property type="molecule type" value="Genomic_DNA"/>
</dbReference>
<evidence type="ECO:0008006" key="3">
    <source>
        <dbReference type="Google" id="ProtNLM"/>
    </source>
</evidence>
<dbReference type="RefSeq" id="WP_341627417.1">
    <property type="nucleotide sequence ID" value="NZ_JBAKBA010000011.1"/>
</dbReference>
<evidence type="ECO:0000313" key="2">
    <source>
        <dbReference type="Proteomes" id="UP001366060"/>
    </source>
</evidence>
<accession>A0ABU9HA69</accession>
<protein>
    <recommendedName>
        <fullName evidence="3">Tetratricopeptide repeat protein</fullName>
    </recommendedName>
</protein>
<reference evidence="1 2" key="1">
    <citation type="submission" date="2024-02" db="EMBL/GenBank/DDBJ databases">
        <title>Bacteria isolated from the canopy kelp, Nereocystis luetkeana.</title>
        <authorList>
            <person name="Pfister C.A."/>
            <person name="Younker I.T."/>
            <person name="Light S.H."/>
        </authorList>
    </citation>
    <scope>NUCLEOTIDE SEQUENCE [LARGE SCALE GENOMIC DNA]</scope>
    <source>
        <strain evidence="1 2">TI.2.07</strain>
    </source>
</reference>
<keyword evidence="2" id="KW-1185">Reference proteome</keyword>
<sequence>MLNYNWECLTKEAINAYSNHAFDDAVNLNKQALSLLEVSFDDDFNRDAESTIAAATVSFLNLAESYTVLGEFVLANAQYENAIHFLQVAMMRSDVNDQQYSIIIRTLTRIRCEWQLFSQSHFSALPVQNNPLMETFSNVVSAPKKAIRH</sequence>
<organism evidence="1 2">
    <name type="scientific">Psychromonas arctica</name>
    <dbReference type="NCBI Taxonomy" id="168275"/>
    <lineage>
        <taxon>Bacteria</taxon>
        <taxon>Pseudomonadati</taxon>
        <taxon>Pseudomonadota</taxon>
        <taxon>Gammaproteobacteria</taxon>
        <taxon>Alteromonadales</taxon>
        <taxon>Psychromonadaceae</taxon>
        <taxon>Psychromonas</taxon>
    </lineage>
</organism>
<name>A0ABU9HA69_9GAMM</name>
<dbReference type="Proteomes" id="UP001366060">
    <property type="component" value="Unassembled WGS sequence"/>
</dbReference>
<evidence type="ECO:0000313" key="1">
    <source>
        <dbReference type="EMBL" id="MEL0658785.1"/>
    </source>
</evidence>
<proteinExistence type="predicted"/>
<comment type="caution">
    <text evidence="1">The sequence shown here is derived from an EMBL/GenBank/DDBJ whole genome shotgun (WGS) entry which is preliminary data.</text>
</comment>